<evidence type="ECO:0000313" key="1">
    <source>
        <dbReference type="EMBL" id="XDF89310.1"/>
    </source>
</evidence>
<reference evidence="1 2" key="2">
    <citation type="journal article" date="2024" name="Int. J. Syst. Evol. Microbiol.">
        <title>Promethearchaeum syntrophicum gen. nov., sp. nov., an anaerobic, obligately syntrophic archaeon, the first isolate of the lineage 'Asgard' archaea, and proposal of the new archaeal phylum Promethearchaeota phyl. nov. and kingdom Promethearchaeati regn. nov.</title>
        <authorList>
            <person name="Imachi H."/>
            <person name="Nobu M.K."/>
            <person name="Kato S."/>
            <person name="Takaki Y."/>
            <person name="Miyazaki M."/>
            <person name="Miyata M."/>
            <person name="Ogawara M."/>
            <person name="Saito Y."/>
            <person name="Sakai S."/>
            <person name="Tahara Y.O."/>
            <person name="Takano Y."/>
            <person name="Tasumi E."/>
            <person name="Uematsu K."/>
            <person name="Yoshimura T."/>
            <person name="Itoh T."/>
            <person name="Ohkuma M."/>
            <person name="Takai K."/>
        </authorList>
    </citation>
    <scope>NUCLEOTIDE SEQUENCE [LARGE SCALE GENOMIC DNA]</scope>
    <source>
        <strain evidence="1 2">MK-D1</strain>
    </source>
</reference>
<dbReference type="EMBL" id="CP042905">
    <property type="protein sequence ID" value="XDF89310.1"/>
    <property type="molecule type" value="Genomic_DNA"/>
</dbReference>
<proteinExistence type="predicted"/>
<evidence type="ECO:0000313" key="2">
    <source>
        <dbReference type="Proteomes" id="UP000321408"/>
    </source>
</evidence>
<reference evidence="1 2" key="1">
    <citation type="journal article" date="2020" name="Nature">
        <title>Isolation of an archaeon at the prokaryote-eukaryote interface.</title>
        <authorList>
            <person name="Imachi H."/>
            <person name="Nobu M.K."/>
            <person name="Nakahara N."/>
            <person name="Morono Y."/>
            <person name="Ogawara M."/>
            <person name="Takaki Y."/>
            <person name="Takano Y."/>
            <person name="Uematsu K."/>
            <person name="Ikuta T."/>
            <person name="Ito M."/>
            <person name="Matsui Y."/>
            <person name="Miyazaki M."/>
            <person name="Murata K."/>
            <person name="Saito Y."/>
            <person name="Sakai S."/>
            <person name="Song C."/>
            <person name="Tasumi E."/>
            <person name="Yamanaka Y."/>
            <person name="Yamaguchi T."/>
            <person name="Kamagata Y."/>
            <person name="Tamaki H."/>
            <person name="Takai K."/>
        </authorList>
    </citation>
    <scope>NUCLEOTIDE SEQUENCE [LARGE SCALE GENOMIC DNA]</scope>
    <source>
        <strain evidence="1 2">MK-D1</strain>
    </source>
</reference>
<gene>
    <name evidence="1" type="ORF">DSAG12_04405</name>
</gene>
<name>A0AC61ZU23_9ARCH</name>
<accession>A0AC61ZU23</accession>
<keyword evidence="2" id="KW-1185">Reference proteome</keyword>
<organism evidence="1 2">
    <name type="scientific">Promethearchaeum syntrophicum</name>
    <dbReference type="NCBI Taxonomy" id="2594042"/>
    <lineage>
        <taxon>Archaea</taxon>
        <taxon>Promethearchaeati</taxon>
        <taxon>Promethearchaeota</taxon>
        <taxon>Promethearchaeia</taxon>
        <taxon>Promethearchaeales</taxon>
        <taxon>Promethearchaeaceae</taxon>
        <taxon>Promethearchaeum</taxon>
    </lineage>
</organism>
<protein>
    <submittedName>
        <fullName evidence="1">Uncharacterized protein</fullName>
    </submittedName>
</protein>
<dbReference type="Proteomes" id="UP000321408">
    <property type="component" value="Chromosome"/>
</dbReference>
<sequence>MNIADKLRKAKLELEERERLEQERLQTKKKNTLPGIKAKKKISEEIKPHFQKKGKYEINPFKMSIDTLRGLKKIAIGGKGDKTSNMRMLELEVKDMFSNVNVFGNFLSNLSEWMKEV</sequence>